<reference evidence="1" key="1">
    <citation type="submission" date="2020-04" db="EMBL/GenBank/DDBJ databases">
        <authorList>
            <person name="Chiriac C."/>
            <person name="Salcher M."/>
            <person name="Ghai R."/>
            <person name="Kavagutti S V."/>
        </authorList>
    </citation>
    <scope>NUCLEOTIDE SEQUENCE</scope>
</reference>
<sequence>MLNAVSFFRSMSNHTPTQIHNAIAFCKIICINTLIARKPTVYGVLMLWQHGNTMENKHVNPVELAIDMFGGVRKLAKCVGRDPAAVSRWRKSGLVPTQIQRKLLAAAAARDIGITAHDIVFGRETHA</sequence>
<dbReference type="EMBL" id="LR796767">
    <property type="protein sequence ID" value="CAB4164425.1"/>
    <property type="molecule type" value="Genomic_DNA"/>
</dbReference>
<dbReference type="EMBL" id="LR796862">
    <property type="protein sequence ID" value="CAB4171376.1"/>
    <property type="molecule type" value="Genomic_DNA"/>
</dbReference>
<evidence type="ECO:0000313" key="1">
    <source>
        <dbReference type="EMBL" id="CAB4164425.1"/>
    </source>
</evidence>
<organism evidence="1">
    <name type="scientific">uncultured Caudovirales phage</name>
    <dbReference type="NCBI Taxonomy" id="2100421"/>
    <lineage>
        <taxon>Viruses</taxon>
        <taxon>Duplodnaviria</taxon>
        <taxon>Heunggongvirae</taxon>
        <taxon>Uroviricota</taxon>
        <taxon>Caudoviricetes</taxon>
        <taxon>Peduoviridae</taxon>
        <taxon>Maltschvirus</taxon>
        <taxon>Maltschvirus maltsch</taxon>
    </lineage>
</organism>
<dbReference type="InterPro" id="IPR059216">
    <property type="entry name" value="LeuA_carph_isopro_dom"/>
</dbReference>
<accession>A0A6J5P5L4</accession>
<evidence type="ECO:0000313" key="2">
    <source>
        <dbReference type="EMBL" id="CAB4171376.1"/>
    </source>
</evidence>
<dbReference type="SUPFAM" id="SSF47413">
    <property type="entry name" value="lambda repressor-like DNA-binding domains"/>
    <property type="match status" value="1"/>
</dbReference>
<dbReference type="InterPro" id="IPR010982">
    <property type="entry name" value="Lambda_DNA-bd_dom_sf"/>
</dbReference>
<proteinExistence type="predicted"/>
<name>A0A6J5P5L4_9CAUD</name>
<dbReference type="Gene3D" id="1.10.260.40">
    <property type="entry name" value="lambda repressor-like DNA-binding domains"/>
    <property type="match status" value="1"/>
</dbReference>
<gene>
    <name evidence="3" type="ORF">UFOVP1453_31</name>
    <name evidence="1" type="ORF">UFOVP832_26</name>
    <name evidence="2" type="ORF">UFOVP919_48</name>
</gene>
<dbReference type="EMBL" id="LR797406">
    <property type="protein sequence ID" value="CAB4214334.1"/>
    <property type="molecule type" value="Genomic_DNA"/>
</dbReference>
<evidence type="ECO:0000313" key="3">
    <source>
        <dbReference type="EMBL" id="CAB4214334.1"/>
    </source>
</evidence>
<dbReference type="GO" id="GO:0003677">
    <property type="term" value="F:DNA binding"/>
    <property type="evidence" value="ECO:0007669"/>
    <property type="project" value="InterPro"/>
</dbReference>
<protein>
    <submittedName>
        <fullName evidence="1">Uncharacterized protein</fullName>
    </submittedName>
</protein>
<dbReference type="NCBIfam" id="NF046037">
    <property type="entry name" value="carphisopro"/>
    <property type="match status" value="1"/>
</dbReference>